<feature type="domain" description="Response regulatory" evidence="6">
    <location>
        <begin position="11"/>
        <end position="125"/>
    </location>
</feature>
<accession>A0A5B9QM21</accession>
<evidence type="ECO:0000313" key="8">
    <source>
        <dbReference type="Proteomes" id="UP000323917"/>
    </source>
</evidence>
<keyword evidence="1" id="KW-0805">Transcription regulation</keyword>
<sequence>MNGTSAIEQAIVYIVDDDEQVRKGLVALVQAMGVASEAYPSAEDFLQAFEGRRPACLVTDVRMLGMSGLELQERLLQLGVSMSVIVLTAFATTPTTVRAMRNGALTLMEKPSNDEELWNAIRAGLASDLQNYQLELQRSSLKQRLDNLTPKELEVLHLMIAGDANKVIARKLDCSIRTIENHRQKVFHKMEADSLAELVRMAVALGIVPNLV</sequence>
<evidence type="ECO:0000259" key="5">
    <source>
        <dbReference type="PROSITE" id="PS50043"/>
    </source>
</evidence>
<dbReference type="InterPro" id="IPR001789">
    <property type="entry name" value="Sig_transdc_resp-reg_receiver"/>
</dbReference>
<evidence type="ECO:0000313" key="7">
    <source>
        <dbReference type="EMBL" id="QEG35043.1"/>
    </source>
</evidence>
<dbReference type="PROSITE" id="PS50110">
    <property type="entry name" value="RESPONSE_REGULATORY"/>
    <property type="match status" value="1"/>
</dbReference>
<keyword evidence="3" id="KW-0804">Transcription</keyword>
<organism evidence="7 8">
    <name type="scientific">Bythopirellula goksoeyrii</name>
    <dbReference type="NCBI Taxonomy" id="1400387"/>
    <lineage>
        <taxon>Bacteria</taxon>
        <taxon>Pseudomonadati</taxon>
        <taxon>Planctomycetota</taxon>
        <taxon>Planctomycetia</taxon>
        <taxon>Pirellulales</taxon>
        <taxon>Lacipirellulaceae</taxon>
        <taxon>Bythopirellula</taxon>
    </lineage>
</organism>
<dbReference type="EMBL" id="CP042913">
    <property type="protein sequence ID" value="QEG35043.1"/>
    <property type="molecule type" value="Genomic_DNA"/>
</dbReference>
<dbReference type="InterPro" id="IPR011006">
    <property type="entry name" value="CheY-like_superfamily"/>
</dbReference>
<dbReference type="SUPFAM" id="SSF46894">
    <property type="entry name" value="C-terminal effector domain of the bipartite response regulators"/>
    <property type="match status" value="1"/>
</dbReference>
<protein>
    <submittedName>
        <fullName evidence="7">Transcriptional regulatory protein FixJ</fullName>
    </submittedName>
</protein>
<dbReference type="PANTHER" id="PTHR44688:SF16">
    <property type="entry name" value="DNA-BINDING TRANSCRIPTIONAL ACTIVATOR DEVR_DOSR"/>
    <property type="match status" value="1"/>
</dbReference>
<reference evidence="7 8" key="1">
    <citation type="submission" date="2019-08" db="EMBL/GenBank/DDBJ databases">
        <title>Deep-cultivation of Planctomycetes and their phenomic and genomic characterization uncovers novel biology.</title>
        <authorList>
            <person name="Wiegand S."/>
            <person name="Jogler M."/>
            <person name="Boedeker C."/>
            <person name="Pinto D."/>
            <person name="Vollmers J."/>
            <person name="Rivas-Marin E."/>
            <person name="Kohn T."/>
            <person name="Peeters S.H."/>
            <person name="Heuer A."/>
            <person name="Rast P."/>
            <person name="Oberbeckmann S."/>
            <person name="Bunk B."/>
            <person name="Jeske O."/>
            <person name="Meyerdierks A."/>
            <person name="Storesund J.E."/>
            <person name="Kallscheuer N."/>
            <person name="Luecker S."/>
            <person name="Lage O.M."/>
            <person name="Pohl T."/>
            <person name="Merkel B.J."/>
            <person name="Hornburger P."/>
            <person name="Mueller R.-W."/>
            <person name="Bruemmer F."/>
            <person name="Labrenz M."/>
            <person name="Spormann A.M."/>
            <person name="Op den Camp H."/>
            <person name="Overmann J."/>
            <person name="Amann R."/>
            <person name="Jetten M.S.M."/>
            <person name="Mascher T."/>
            <person name="Medema M.H."/>
            <person name="Devos D.P."/>
            <person name="Kaster A.-K."/>
            <person name="Ovreas L."/>
            <person name="Rohde M."/>
            <person name="Galperin M.Y."/>
            <person name="Jogler C."/>
        </authorList>
    </citation>
    <scope>NUCLEOTIDE SEQUENCE [LARGE SCALE GENOMIC DNA]</scope>
    <source>
        <strain evidence="7 8">Pr1d</strain>
    </source>
</reference>
<keyword evidence="8" id="KW-1185">Reference proteome</keyword>
<dbReference type="GO" id="GO:0006355">
    <property type="term" value="P:regulation of DNA-templated transcription"/>
    <property type="evidence" value="ECO:0007669"/>
    <property type="project" value="InterPro"/>
</dbReference>
<keyword evidence="2" id="KW-0238">DNA-binding</keyword>
<gene>
    <name evidence="7" type="primary">fixJ</name>
    <name evidence="7" type="ORF">Pr1d_23340</name>
</gene>
<dbReference type="GO" id="GO:0000160">
    <property type="term" value="P:phosphorelay signal transduction system"/>
    <property type="evidence" value="ECO:0007669"/>
    <property type="project" value="InterPro"/>
</dbReference>
<dbReference type="InterPro" id="IPR000792">
    <property type="entry name" value="Tscrpt_reg_LuxR_C"/>
</dbReference>
<evidence type="ECO:0000256" key="4">
    <source>
        <dbReference type="PROSITE-ProRule" id="PRU00169"/>
    </source>
</evidence>
<dbReference type="PROSITE" id="PS50043">
    <property type="entry name" value="HTH_LUXR_2"/>
    <property type="match status" value="1"/>
</dbReference>
<dbReference type="InterPro" id="IPR016032">
    <property type="entry name" value="Sig_transdc_resp-reg_C-effctor"/>
</dbReference>
<dbReference type="GO" id="GO:0003677">
    <property type="term" value="F:DNA binding"/>
    <property type="evidence" value="ECO:0007669"/>
    <property type="project" value="UniProtKB-KW"/>
</dbReference>
<feature type="domain" description="HTH luxR-type" evidence="5">
    <location>
        <begin position="141"/>
        <end position="206"/>
    </location>
</feature>
<dbReference type="PRINTS" id="PR00038">
    <property type="entry name" value="HTHLUXR"/>
</dbReference>
<evidence type="ECO:0000256" key="1">
    <source>
        <dbReference type="ARBA" id="ARBA00023015"/>
    </source>
</evidence>
<dbReference type="AlphaFoldDB" id="A0A5B9QM21"/>
<dbReference type="SUPFAM" id="SSF52172">
    <property type="entry name" value="CheY-like"/>
    <property type="match status" value="1"/>
</dbReference>
<dbReference type="Gene3D" id="3.40.50.2300">
    <property type="match status" value="1"/>
</dbReference>
<dbReference type="Proteomes" id="UP000323917">
    <property type="component" value="Chromosome"/>
</dbReference>
<dbReference type="CDD" id="cd06170">
    <property type="entry name" value="LuxR_C_like"/>
    <property type="match status" value="1"/>
</dbReference>
<evidence type="ECO:0000256" key="3">
    <source>
        <dbReference type="ARBA" id="ARBA00023163"/>
    </source>
</evidence>
<dbReference type="Pfam" id="PF00072">
    <property type="entry name" value="Response_reg"/>
    <property type="match status" value="1"/>
</dbReference>
<feature type="modified residue" description="4-aspartylphosphate" evidence="4">
    <location>
        <position position="60"/>
    </location>
</feature>
<dbReference type="PANTHER" id="PTHR44688">
    <property type="entry name" value="DNA-BINDING TRANSCRIPTIONAL ACTIVATOR DEVR_DOSR"/>
    <property type="match status" value="1"/>
</dbReference>
<dbReference type="SMART" id="SM00421">
    <property type="entry name" value="HTH_LUXR"/>
    <property type="match status" value="1"/>
</dbReference>
<name>A0A5B9QM21_9BACT</name>
<evidence type="ECO:0000256" key="2">
    <source>
        <dbReference type="ARBA" id="ARBA00023125"/>
    </source>
</evidence>
<dbReference type="InterPro" id="IPR036388">
    <property type="entry name" value="WH-like_DNA-bd_sf"/>
</dbReference>
<dbReference type="KEGG" id="bgok:Pr1d_23340"/>
<dbReference type="Pfam" id="PF00196">
    <property type="entry name" value="GerE"/>
    <property type="match status" value="1"/>
</dbReference>
<dbReference type="OrthoDB" id="271936at2"/>
<dbReference type="Gene3D" id="1.10.10.10">
    <property type="entry name" value="Winged helix-like DNA-binding domain superfamily/Winged helix DNA-binding domain"/>
    <property type="match status" value="1"/>
</dbReference>
<dbReference type="SMART" id="SM00448">
    <property type="entry name" value="REC"/>
    <property type="match status" value="1"/>
</dbReference>
<proteinExistence type="predicted"/>
<dbReference type="RefSeq" id="WP_148073603.1">
    <property type="nucleotide sequence ID" value="NZ_CP042913.1"/>
</dbReference>
<keyword evidence="4" id="KW-0597">Phosphoprotein</keyword>
<evidence type="ECO:0000259" key="6">
    <source>
        <dbReference type="PROSITE" id="PS50110"/>
    </source>
</evidence>